<feature type="compositionally biased region" description="Basic residues" evidence="6">
    <location>
        <begin position="15"/>
        <end position="26"/>
    </location>
</feature>
<keyword evidence="10" id="KW-1185">Reference proteome</keyword>
<dbReference type="Pfam" id="PF16016">
    <property type="entry name" value="VASt"/>
    <property type="match status" value="1"/>
</dbReference>
<reference evidence="9 10" key="1">
    <citation type="submission" date="2023-03" db="EMBL/GenBank/DDBJ databases">
        <title>Mating type loci evolution in Malassezia.</title>
        <authorList>
            <person name="Coelho M.A."/>
        </authorList>
    </citation>
    <scope>NUCLEOTIDE SEQUENCE [LARGE SCALE GENOMIC DNA]</scope>
    <source>
        <strain evidence="9 10">CBS 13387</strain>
    </source>
</reference>
<feature type="domain" description="VASt" evidence="8">
    <location>
        <begin position="525"/>
        <end position="697"/>
    </location>
</feature>
<sequence length="847" mass="93398">MTPSFKSKRSDSTKRPHHAPKSKMNRHALANEAFGYKEMIAPYLPSKSTLESSLHLVRSHSLNKHSGDESMSSTMSTPLPRPVSVAGFENVSPRNSRVAETPNVSVGAVTPDLHGHPTFNVDSKNDAQQAAAQVPKYDGTEPVFFSPRQGPSSEALRAIASSPSTDMLHCKSNPATGAYRDLSKGSVVETDQEGNMAEPTVHPGIASPQLSHSSGFHQPLPNLEMPGLNAAAGFLPHEGRSQKLPQFTSPVSSFDPDASALWNHDMSGQVTGFAVASSKRNADFHALFPTLPEDDYLIETYTCAVNRDLLIQGRMYVSEAHLAFHSNIFGWVTSIVVPFAEIVSIEKRNTAYLIPNAISVRTLHARYLFSSLVSRDLTYSMLVCIWRMSTPSEAAQQVAKALSEESDEEDASENEAPDSEQAKNAANGDAAGSDPDNATDTSVSTSDKPQNGGSKIMTKREKLRRHLSKARKKIRNSDTISAGVSGGADDSDSEESDSSMNDSTPNENEEHAETTCDCEKKHAHLDHVVLDDVFTATPQQIFDLMFVDDFMKNFLEDNQMLQDVQIGEWRSGEDASPEATATRSVTYVKPLNGPIGPKQTKCLITEEQLHIDFDDFCTAVTTTRTPEVPSGNNFAVRTRLCFTWAEHGRTRLYVTCTVDWTGRSMIKSVIDKASVDGQKDYFHALADSVRQYISDHPKVYGKRRASASKAHKVEKIVNENTNTRDRADSIGSQLQNSMPSTSVVVLTTLIIVLLISHVWVYLRGAPGAMRDPNNPHRLISTAKPKQLTMRQAKVILQDEVQQLLDTLANSRRVTEEIELELKDLQEYIHEQTKLEETLKRKDEGNHV</sequence>
<keyword evidence="4 7" id="KW-1133">Transmembrane helix</keyword>
<dbReference type="GO" id="GO:0032934">
    <property type="term" value="F:sterol binding"/>
    <property type="evidence" value="ECO:0007669"/>
    <property type="project" value="TreeGrafter"/>
</dbReference>
<feature type="region of interest" description="Disordered" evidence="6">
    <location>
        <begin position="1"/>
        <end position="28"/>
    </location>
</feature>
<dbReference type="InterPro" id="IPR031968">
    <property type="entry name" value="VASt"/>
</dbReference>
<feature type="compositionally biased region" description="Polar residues" evidence="6">
    <location>
        <begin position="120"/>
        <end position="131"/>
    </location>
</feature>
<evidence type="ECO:0000256" key="6">
    <source>
        <dbReference type="SAM" id="MobiDB-lite"/>
    </source>
</evidence>
<feature type="transmembrane region" description="Helical" evidence="7">
    <location>
        <begin position="743"/>
        <end position="762"/>
    </location>
</feature>
<dbReference type="GO" id="GO:0005789">
    <property type="term" value="C:endoplasmic reticulum membrane"/>
    <property type="evidence" value="ECO:0007669"/>
    <property type="project" value="TreeGrafter"/>
</dbReference>
<dbReference type="Gene3D" id="2.30.29.30">
    <property type="entry name" value="Pleckstrin-homology domain (PH domain)/Phosphotyrosine-binding domain (PTB)"/>
    <property type="match status" value="1"/>
</dbReference>
<organism evidence="9 10">
    <name type="scientific">Malassezia arunalokei</name>
    <dbReference type="NCBI Taxonomy" id="1514897"/>
    <lineage>
        <taxon>Eukaryota</taxon>
        <taxon>Fungi</taxon>
        <taxon>Dikarya</taxon>
        <taxon>Basidiomycota</taxon>
        <taxon>Ustilaginomycotina</taxon>
        <taxon>Malasseziomycetes</taxon>
        <taxon>Malasseziales</taxon>
        <taxon>Malasseziaceae</taxon>
        <taxon>Malassezia</taxon>
    </lineage>
</organism>
<dbReference type="InterPro" id="IPR011993">
    <property type="entry name" value="PH-like_dom_sf"/>
</dbReference>
<dbReference type="InterPro" id="IPR004182">
    <property type="entry name" value="GRAM"/>
</dbReference>
<proteinExistence type="inferred from homology"/>
<feature type="compositionally biased region" description="Acidic residues" evidence="6">
    <location>
        <begin position="404"/>
        <end position="418"/>
    </location>
</feature>
<dbReference type="GO" id="GO:0140268">
    <property type="term" value="C:endoplasmic reticulum-plasma membrane contact site"/>
    <property type="evidence" value="ECO:0007669"/>
    <property type="project" value="TreeGrafter"/>
</dbReference>
<dbReference type="AlphaFoldDB" id="A0AAJ6CNJ2"/>
<dbReference type="PANTHER" id="PTHR23319:SF4">
    <property type="entry name" value="GRAM DOMAIN CONTAINING 1B, ISOFORM E"/>
    <property type="match status" value="1"/>
</dbReference>
<dbReference type="SMART" id="SM00568">
    <property type="entry name" value="GRAM"/>
    <property type="match status" value="1"/>
</dbReference>
<evidence type="ECO:0000256" key="4">
    <source>
        <dbReference type="ARBA" id="ARBA00022989"/>
    </source>
</evidence>
<dbReference type="PROSITE" id="PS51778">
    <property type="entry name" value="VAST"/>
    <property type="match status" value="1"/>
</dbReference>
<accession>A0AAJ6CNJ2</accession>
<dbReference type="GO" id="GO:0005739">
    <property type="term" value="C:mitochondrion"/>
    <property type="evidence" value="ECO:0007669"/>
    <property type="project" value="TreeGrafter"/>
</dbReference>
<feature type="region of interest" description="Disordered" evidence="6">
    <location>
        <begin position="110"/>
        <end position="133"/>
    </location>
</feature>
<comment type="similarity">
    <text evidence="2">Belongs to the YSP2 family.</text>
</comment>
<dbReference type="CDD" id="cd13220">
    <property type="entry name" value="PH-GRAM_GRAMDC"/>
    <property type="match status" value="1"/>
</dbReference>
<dbReference type="GO" id="GO:0032541">
    <property type="term" value="C:cortical endoplasmic reticulum"/>
    <property type="evidence" value="ECO:0007669"/>
    <property type="project" value="TreeGrafter"/>
</dbReference>
<evidence type="ECO:0000256" key="7">
    <source>
        <dbReference type="SAM" id="Phobius"/>
    </source>
</evidence>
<keyword evidence="5 7" id="KW-0472">Membrane</keyword>
<evidence type="ECO:0000313" key="10">
    <source>
        <dbReference type="Proteomes" id="UP001217582"/>
    </source>
</evidence>
<dbReference type="InterPro" id="IPR051482">
    <property type="entry name" value="Cholesterol_transport"/>
</dbReference>
<evidence type="ECO:0000259" key="8">
    <source>
        <dbReference type="PROSITE" id="PS51778"/>
    </source>
</evidence>
<evidence type="ECO:0000256" key="3">
    <source>
        <dbReference type="ARBA" id="ARBA00022692"/>
    </source>
</evidence>
<dbReference type="GO" id="GO:0032366">
    <property type="term" value="P:intracellular sterol transport"/>
    <property type="evidence" value="ECO:0007669"/>
    <property type="project" value="TreeGrafter"/>
</dbReference>
<comment type="subcellular location">
    <subcellularLocation>
        <location evidence="1">Membrane</location>
        <topology evidence="1">Single-pass membrane protein</topology>
    </subcellularLocation>
</comment>
<keyword evidence="3 7" id="KW-0812">Transmembrane</keyword>
<evidence type="ECO:0000313" key="9">
    <source>
        <dbReference type="EMBL" id="WFD17302.1"/>
    </source>
</evidence>
<dbReference type="GO" id="GO:0005886">
    <property type="term" value="C:plasma membrane"/>
    <property type="evidence" value="ECO:0007669"/>
    <property type="project" value="TreeGrafter"/>
</dbReference>
<evidence type="ECO:0000256" key="5">
    <source>
        <dbReference type="ARBA" id="ARBA00023136"/>
    </source>
</evidence>
<dbReference type="PANTHER" id="PTHR23319">
    <property type="entry name" value="GRAM DOMAIN CONTAINING 1B, ISOFORM E"/>
    <property type="match status" value="1"/>
</dbReference>
<dbReference type="EMBL" id="CP119922">
    <property type="protein sequence ID" value="WFD17302.1"/>
    <property type="molecule type" value="Genomic_DNA"/>
</dbReference>
<feature type="compositionally biased region" description="Basic residues" evidence="6">
    <location>
        <begin position="461"/>
        <end position="474"/>
    </location>
</feature>
<dbReference type="Proteomes" id="UP001217582">
    <property type="component" value="Chromosome 7"/>
</dbReference>
<dbReference type="GO" id="GO:0120015">
    <property type="term" value="F:sterol transfer activity"/>
    <property type="evidence" value="ECO:0007669"/>
    <property type="project" value="TreeGrafter"/>
</dbReference>
<feature type="compositionally biased region" description="Polar residues" evidence="6">
    <location>
        <begin position="436"/>
        <end position="453"/>
    </location>
</feature>
<gene>
    <name evidence="9" type="ORF">MARU1_003352</name>
</gene>
<protein>
    <recommendedName>
        <fullName evidence="8">VASt domain-containing protein</fullName>
    </recommendedName>
</protein>
<evidence type="ECO:0000256" key="2">
    <source>
        <dbReference type="ARBA" id="ARBA00006582"/>
    </source>
</evidence>
<feature type="region of interest" description="Disordered" evidence="6">
    <location>
        <begin position="397"/>
        <end position="515"/>
    </location>
</feature>
<evidence type="ECO:0000256" key="1">
    <source>
        <dbReference type="ARBA" id="ARBA00004167"/>
    </source>
</evidence>
<name>A0AAJ6CNJ2_9BASI</name>
<dbReference type="Pfam" id="PF02893">
    <property type="entry name" value="GRAM"/>
    <property type="match status" value="1"/>
</dbReference>